<reference evidence="5" key="1">
    <citation type="submission" date="2017-11" db="EMBL/GenBank/DDBJ databases">
        <title>The complete genome sequence of Sphingopyxis pomeranensis sp. nov. strain WS5A3p.</title>
        <authorList>
            <person name="Kaminski M.A."/>
        </authorList>
    </citation>
    <scope>NUCLEOTIDE SEQUENCE [LARGE SCALE GENOMIC DNA]</scope>
    <source>
        <strain evidence="5">WS5A3p</strain>
    </source>
</reference>
<protein>
    <submittedName>
        <fullName evidence="4">2-nitropropane dioxygenase</fullName>
    </submittedName>
</protein>
<evidence type="ECO:0000256" key="2">
    <source>
        <dbReference type="ARBA" id="ARBA00022643"/>
    </source>
</evidence>
<dbReference type="Gene3D" id="3.20.20.70">
    <property type="entry name" value="Aldolase class I"/>
    <property type="match status" value="1"/>
</dbReference>
<evidence type="ECO:0000256" key="3">
    <source>
        <dbReference type="ARBA" id="ARBA00023002"/>
    </source>
</evidence>
<dbReference type="AlphaFoldDB" id="A0A2S8B524"/>
<keyword evidence="4" id="KW-0223">Dioxygenase</keyword>
<keyword evidence="3" id="KW-0560">Oxidoreductase</keyword>
<proteinExistence type="predicted"/>
<dbReference type="PANTHER" id="PTHR32332">
    <property type="entry name" value="2-NITROPROPANE DIOXYGENASE"/>
    <property type="match status" value="1"/>
</dbReference>
<dbReference type="SUPFAM" id="SSF51412">
    <property type="entry name" value="Inosine monophosphate dehydrogenase (IMPDH)"/>
    <property type="match status" value="1"/>
</dbReference>
<dbReference type="GO" id="GO:0051213">
    <property type="term" value="F:dioxygenase activity"/>
    <property type="evidence" value="ECO:0007669"/>
    <property type="project" value="UniProtKB-KW"/>
</dbReference>
<dbReference type="InterPro" id="IPR004136">
    <property type="entry name" value="NMO"/>
</dbReference>
<evidence type="ECO:0000313" key="4">
    <source>
        <dbReference type="EMBL" id="PQM27504.1"/>
    </source>
</evidence>
<dbReference type="OrthoDB" id="9778912at2"/>
<dbReference type="Pfam" id="PF03060">
    <property type="entry name" value="NMO"/>
    <property type="match status" value="1"/>
</dbReference>
<dbReference type="InterPro" id="IPR013785">
    <property type="entry name" value="Aldolase_TIM"/>
</dbReference>
<dbReference type="RefSeq" id="WP_105997763.1">
    <property type="nucleotide sequence ID" value="NZ_CM009578.1"/>
</dbReference>
<dbReference type="CDD" id="cd04730">
    <property type="entry name" value="NPD_like"/>
    <property type="match status" value="1"/>
</dbReference>
<evidence type="ECO:0000313" key="5">
    <source>
        <dbReference type="Proteomes" id="UP000238954"/>
    </source>
</evidence>
<name>A0A2S8B524_9SPHN</name>
<dbReference type="GO" id="GO:0018580">
    <property type="term" value="F:nitronate monooxygenase activity"/>
    <property type="evidence" value="ECO:0007669"/>
    <property type="project" value="InterPro"/>
</dbReference>
<comment type="caution">
    <text evidence="4">The sequence shown here is derived from an EMBL/GenBank/DDBJ whole genome shotgun (WGS) entry which is preliminary data.</text>
</comment>
<keyword evidence="1" id="KW-0285">Flavoprotein</keyword>
<dbReference type="Proteomes" id="UP000238954">
    <property type="component" value="Chromosome"/>
</dbReference>
<evidence type="ECO:0000256" key="1">
    <source>
        <dbReference type="ARBA" id="ARBA00022630"/>
    </source>
</evidence>
<organism evidence="4 5">
    <name type="scientific">Sphingopyxis lindanitolerans</name>
    <dbReference type="NCBI Taxonomy" id="2054227"/>
    <lineage>
        <taxon>Bacteria</taxon>
        <taxon>Pseudomonadati</taxon>
        <taxon>Pseudomonadota</taxon>
        <taxon>Alphaproteobacteria</taxon>
        <taxon>Sphingomonadales</taxon>
        <taxon>Sphingomonadaceae</taxon>
        <taxon>Sphingopyxis</taxon>
    </lineage>
</organism>
<sequence length="359" mass="37184">MADPLATLLTERLGCRLPVIQTAMGWIATPGLVIASSEAGAFGFLAGAVMQPAELEAAILAVKKGTKQPFGVNFHMFQPGAAEIVEIILKHRDQIRAVSFGRGPDATMIGRFKDAGILCVPTVGAVKHAQKMVQLGVDMVTVQGGEGGGHTGSVASTILLPQVLDAVKVPVIAAGGFDDGRGLAAALAYGAVGIAMGTRFLMTRESPIPDVTKARYVGAGTDDILVSTKVDGLPQRMIRNALLDRIERSSGLGIWRRAIESGLAMKRQTGASFGELFRAAKGMTSHGGLTLPQAMMAASAPMLIQKAVVEGDPDHGLMATGLVAGRLADLPSCAELLGGIERDARARLAALSFPASTGV</sequence>
<dbReference type="EMBL" id="PHFW01000002">
    <property type="protein sequence ID" value="PQM27504.1"/>
    <property type="molecule type" value="Genomic_DNA"/>
</dbReference>
<keyword evidence="5" id="KW-1185">Reference proteome</keyword>
<accession>A0A2S8B524</accession>
<keyword evidence="2" id="KW-0288">FMN</keyword>
<dbReference type="PANTHER" id="PTHR32332:SF20">
    <property type="entry name" value="2-NITROPROPANE DIOXYGENASE-LIKE PROTEIN"/>
    <property type="match status" value="1"/>
</dbReference>
<gene>
    <name evidence="4" type="ORF">CVO77_02640</name>
</gene>